<evidence type="ECO:0000313" key="2">
    <source>
        <dbReference type="Proteomes" id="UP000053029"/>
    </source>
</evidence>
<gene>
    <name evidence="1" type="ORF">Z517_12128</name>
</gene>
<dbReference type="Proteomes" id="UP000053029">
    <property type="component" value="Unassembled WGS sequence"/>
</dbReference>
<proteinExistence type="predicted"/>
<dbReference type="EMBL" id="KN846977">
    <property type="protein sequence ID" value="KIW74188.1"/>
    <property type="molecule type" value="Genomic_DNA"/>
</dbReference>
<dbReference type="InterPro" id="IPR029058">
    <property type="entry name" value="AB_hydrolase_fold"/>
</dbReference>
<keyword evidence="2" id="KW-1185">Reference proteome</keyword>
<name>A0A0D2G067_9EURO</name>
<dbReference type="HOGENOM" id="CLU_2003979_0_0_1"/>
<dbReference type="VEuPathDB" id="FungiDB:Z517_12128"/>
<reference evidence="1 2" key="1">
    <citation type="submission" date="2015-01" db="EMBL/GenBank/DDBJ databases">
        <title>The Genome Sequence of Fonsecaea pedrosoi CBS 271.37.</title>
        <authorList>
            <consortium name="The Broad Institute Genomics Platform"/>
            <person name="Cuomo C."/>
            <person name="de Hoog S."/>
            <person name="Gorbushina A."/>
            <person name="Stielow B."/>
            <person name="Teixiera M."/>
            <person name="Abouelleil A."/>
            <person name="Chapman S.B."/>
            <person name="Priest M."/>
            <person name="Young S.K."/>
            <person name="Wortman J."/>
            <person name="Nusbaum C."/>
            <person name="Birren B."/>
        </authorList>
    </citation>
    <scope>NUCLEOTIDE SEQUENCE [LARGE SCALE GENOMIC DNA]</scope>
    <source>
        <strain evidence="1 2">CBS 271.37</strain>
    </source>
</reference>
<sequence length="124" mass="13709">MCHGFGAVKEMGIDVFAEEFTTSIPVCALVYDNRNLGTSDGLPRRAATPALQCSDCLGRQLQRSLCAFNYRLPSWIFESKPWLASGHHSGHFGEALQKSTCVHRGRRHQIMDSAVSNDASHTLM</sequence>
<accession>A0A0D2G067</accession>
<dbReference type="RefSeq" id="XP_013277996.1">
    <property type="nucleotide sequence ID" value="XM_013422542.1"/>
</dbReference>
<dbReference type="STRING" id="1442368.A0A0D2G067"/>
<organism evidence="1 2">
    <name type="scientific">Fonsecaea pedrosoi CBS 271.37</name>
    <dbReference type="NCBI Taxonomy" id="1442368"/>
    <lineage>
        <taxon>Eukaryota</taxon>
        <taxon>Fungi</taxon>
        <taxon>Dikarya</taxon>
        <taxon>Ascomycota</taxon>
        <taxon>Pezizomycotina</taxon>
        <taxon>Eurotiomycetes</taxon>
        <taxon>Chaetothyriomycetidae</taxon>
        <taxon>Chaetothyriales</taxon>
        <taxon>Herpotrichiellaceae</taxon>
        <taxon>Fonsecaea</taxon>
    </lineage>
</organism>
<dbReference type="AlphaFoldDB" id="A0A0D2G067"/>
<dbReference type="GeneID" id="25311618"/>
<evidence type="ECO:0000313" key="1">
    <source>
        <dbReference type="EMBL" id="KIW74188.1"/>
    </source>
</evidence>
<protein>
    <submittedName>
        <fullName evidence="1">Uncharacterized protein</fullName>
    </submittedName>
</protein>
<dbReference type="Gene3D" id="3.40.50.1820">
    <property type="entry name" value="alpha/beta hydrolase"/>
    <property type="match status" value="1"/>
</dbReference>